<feature type="region of interest" description="Disordered" evidence="1">
    <location>
        <begin position="1"/>
        <end position="86"/>
    </location>
</feature>
<reference evidence="2 3" key="1">
    <citation type="submission" date="2018-10" db="EMBL/GenBank/DDBJ databases">
        <authorList>
            <consortium name="Pathogen Informatics"/>
        </authorList>
    </citation>
    <scope>NUCLEOTIDE SEQUENCE [LARGE SCALE GENOMIC DNA]</scope>
</reference>
<evidence type="ECO:0000313" key="5">
    <source>
        <dbReference type="WBParaSite" id="MCU_011652-RB"/>
    </source>
</evidence>
<name>A0A0R3UQP7_MESCO</name>
<evidence type="ECO:0000313" key="2">
    <source>
        <dbReference type="EMBL" id="VDD84200.1"/>
    </source>
</evidence>
<feature type="compositionally biased region" description="Low complexity" evidence="1">
    <location>
        <begin position="70"/>
        <end position="86"/>
    </location>
</feature>
<feature type="compositionally biased region" description="Basic and acidic residues" evidence="1">
    <location>
        <begin position="46"/>
        <end position="68"/>
    </location>
</feature>
<evidence type="ECO:0000256" key="1">
    <source>
        <dbReference type="SAM" id="MobiDB-lite"/>
    </source>
</evidence>
<dbReference type="OrthoDB" id="6226400at2759"/>
<evidence type="ECO:0000313" key="4">
    <source>
        <dbReference type="WBParaSite" id="MCU_011652-RA"/>
    </source>
</evidence>
<dbReference type="Proteomes" id="UP000267029">
    <property type="component" value="Unassembled WGS sequence"/>
</dbReference>
<evidence type="ECO:0000313" key="3">
    <source>
        <dbReference type="Proteomes" id="UP000267029"/>
    </source>
</evidence>
<dbReference type="WBParaSite" id="MCU_011652-RC">
    <property type="protein sequence ID" value="MCU_011652-RC"/>
    <property type="gene ID" value="MCU_011652"/>
</dbReference>
<gene>
    <name evidence="2" type="ORF">MCOS_LOCUS10203</name>
</gene>
<sequence length="194" mass="21102">MLPRNCQTSKDSGIRVPKPAAENDAAIPASSPMDIFPPSGSYGVFRLDEDMPHVSARSDRKSPEEAAHESNQSCSGSPSSKPSLVSSLNQITLPTSVVGGFRDAKIKLNIPGVNPFLLSPPDSVHVNFNISTPIEELSDMKLSDLRDLDHALAVTSWWKRRRYGSASPFPQQTQFHDNPRDDTFVSPGSPSSFP</sequence>
<feature type="region of interest" description="Disordered" evidence="1">
    <location>
        <begin position="166"/>
        <end position="194"/>
    </location>
</feature>
<reference evidence="4 5" key="2">
    <citation type="submission" date="2019-11" db="UniProtKB">
        <authorList>
            <consortium name="WormBaseParasite"/>
        </authorList>
    </citation>
    <scope>IDENTIFICATION</scope>
</reference>
<protein>
    <submittedName>
        <fullName evidence="4 5">ZU5 domain-containing protein</fullName>
    </submittedName>
</protein>
<dbReference type="AlphaFoldDB" id="A0A0R3UQP7"/>
<dbReference type="WBParaSite" id="MCU_011652-RB">
    <property type="protein sequence ID" value="MCU_011652-RB"/>
    <property type="gene ID" value="MCU_011652"/>
</dbReference>
<dbReference type="EMBL" id="UXSR01006061">
    <property type="protein sequence ID" value="VDD84200.1"/>
    <property type="molecule type" value="Genomic_DNA"/>
</dbReference>
<feature type="compositionally biased region" description="Polar residues" evidence="1">
    <location>
        <begin position="1"/>
        <end position="11"/>
    </location>
</feature>
<organism evidence="4">
    <name type="scientific">Mesocestoides corti</name>
    <name type="common">Flatworm</name>
    <dbReference type="NCBI Taxonomy" id="53468"/>
    <lineage>
        <taxon>Eukaryota</taxon>
        <taxon>Metazoa</taxon>
        <taxon>Spiralia</taxon>
        <taxon>Lophotrochozoa</taxon>
        <taxon>Platyhelminthes</taxon>
        <taxon>Cestoda</taxon>
        <taxon>Eucestoda</taxon>
        <taxon>Cyclophyllidea</taxon>
        <taxon>Mesocestoididae</taxon>
        <taxon>Mesocestoides</taxon>
    </lineage>
</organism>
<proteinExistence type="predicted"/>
<accession>A0A0R3UQP7</accession>
<dbReference type="WBParaSite" id="MCU_011652-RA">
    <property type="protein sequence ID" value="MCU_011652-RA"/>
    <property type="gene ID" value="MCU_011652"/>
</dbReference>
<keyword evidence="3" id="KW-1185">Reference proteome</keyword>